<dbReference type="Proteomes" id="UP000242972">
    <property type="component" value="Unassembled WGS sequence"/>
</dbReference>
<dbReference type="InterPro" id="IPR052528">
    <property type="entry name" value="Sugar_transport-like"/>
</dbReference>
<feature type="transmembrane region" description="Helical" evidence="1">
    <location>
        <begin position="123"/>
        <end position="146"/>
    </location>
</feature>
<dbReference type="EMBL" id="PXYW01000011">
    <property type="protein sequence ID" value="PSR34209.1"/>
    <property type="molecule type" value="Genomic_DNA"/>
</dbReference>
<feature type="transmembrane region" description="Helical" evidence="1">
    <location>
        <begin position="362"/>
        <end position="386"/>
    </location>
</feature>
<comment type="caution">
    <text evidence="2">The sequence shown here is derived from an EMBL/GenBank/DDBJ whole genome shotgun (WGS) entry which is preliminary data.</text>
</comment>
<reference evidence="2 3" key="1">
    <citation type="journal article" date="2014" name="BMC Genomics">
        <title>Comparison of environmental and isolate Sulfobacillus genomes reveals diverse carbon, sulfur, nitrogen, and hydrogen metabolisms.</title>
        <authorList>
            <person name="Justice N.B."/>
            <person name="Norman A."/>
            <person name="Brown C.T."/>
            <person name="Singh A."/>
            <person name="Thomas B.C."/>
            <person name="Banfield J.F."/>
        </authorList>
    </citation>
    <scope>NUCLEOTIDE SEQUENCE [LARGE SCALE GENOMIC DNA]</scope>
    <source>
        <strain evidence="2">AMDSBA4</strain>
    </source>
</reference>
<proteinExistence type="predicted"/>
<evidence type="ECO:0000313" key="3">
    <source>
        <dbReference type="Proteomes" id="UP000242972"/>
    </source>
</evidence>
<evidence type="ECO:0000256" key="1">
    <source>
        <dbReference type="SAM" id="Phobius"/>
    </source>
</evidence>
<feature type="transmembrane region" description="Helical" evidence="1">
    <location>
        <begin position="167"/>
        <end position="184"/>
    </location>
</feature>
<dbReference type="InterPro" id="IPR036259">
    <property type="entry name" value="MFS_trans_sf"/>
</dbReference>
<feature type="transmembrane region" description="Helical" evidence="1">
    <location>
        <begin position="330"/>
        <end position="350"/>
    </location>
</feature>
<protein>
    <submittedName>
        <fullName evidence="2">MFS transporter</fullName>
    </submittedName>
</protein>
<dbReference type="PANTHER" id="PTHR23526">
    <property type="entry name" value="INTEGRAL MEMBRANE TRANSPORT PROTEIN-RELATED"/>
    <property type="match status" value="1"/>
</dbReference>
<feature type="transmembrane region" description="Helical" evidence="1">
    <location>
        <begin position="274"/>
        <end position="294"/>
    </location>
</feature>
<feature type="transmembrane region" description="Helical" evidence="1">
    <location>
        <begin position="392"/>
        <end position="414"/>
    </location>
</feature>
<feature type="transmembrane region" description="Helical" evidence="1">
    <location>
        <begin position="69"/>
        <end position="87"/>
    </location>
</feature>
<feature type="transmembrane region" description="Helical" evidence="1">
    <location>
        <begin position="99"/>
        <end position="117"/>
    </location>
</feature>
<sequence>MRLFKELGILVSERRDPMEPDRGTEQYNQKINTWNGIFKAMALRLVNPFLGINLIRLGAPNIDLGILDAVPSIAGGVVALLGTPWLSKRRDPHRTTMHLFLLARGFYLVFALIDVLAKGPGVAATWMLLAIVAMDMPSALATLSWQSMTTQMFSARTRVTAVMWRQWGMNLVGLVTVIIGGVAISSDPSVHGYIVLYTVAAIFGFVEVTIYRKFRVTGMAPVVPGNWVEVVPRLMKQMPFRRFVIAGVLFYFGWLMLWPVALRYQVSDVHATNGWMAIYSATNAISTMVALPIWRKMSQKTSAGQLLAIAAGLMAITPFIYSFSPSLQGIIFANITGGLAGAGLNLLLFVRLMEVVPEEDRLLAVGANTAMTGLAGAAGALSGVALLAFGPVALPAALSTGIRILGAGLFFWSIQVKGRHWIGRQVSS</sequence>
<dbReference type="AlphaFoldDB" id="A0A2T2XI86"/>
<accession>A0A2T2XI86</accession>
<dbReference type="PANTHER" id="PTHR23526:SF2">
    <property type="entry name" value="MAJOR FACILITATOR SUPERFAMILY (MFS) PROFILE DOMAIN-CONTAINING PROTEIN"/>
    <property type="match status" value="1"/>
</dbReference>
<gene>
    <name evidence="2" type="ORF">C7B46_06580</name>
</gene>
<keyword evidence="1" id="KW-1133">Transmembrane helix</keyword>
<feature type="transmembrane region" description="Helical" evidence="1">
    <location>
        <begin position="306"/>
        <end position="324"/>
    </location>
</feature>
<organism evidence="2 3">
    <name type="scientific">Sulfobacillus benefaciens</name>
    <dbReference type="NCBI Taxonomy" id="453960"/>
    <lineage>
        <taxon>Bacteria</taxon>
        <taxon>Bacillati</taxon>
        <taxon>Bacillota</taxon>
        <taxon>Clostridia</taxon>
        <taxon>Eubacteriales</taxon>
        <taxon>Clostridiales Family XVII. Incertae Sedis</taxon>
        <taxon>Sulfobacillus</taxon>
    </lineage>
</organism>
<feature type="transmembrane region" description="Helical" evidence="1">
    <location>
        <begin position="190"/>
        <end position="211"/>
    </location>
</feature>
<name>A0A2T2XI86_9FIRM</name>
<feature type="transmembrane region" description="Helical" evidence="1">
    <location>
        <begin position="243"/>
        <end position="262"/>
    </location>
</feature>
<dbReference type="Gene3D" id="1.20.1250.20">
    <property type="entry name" value="MFS general substrate transporter like domains"/>
    <property type="match status" value="2"/>
</dbReference>
<keyword evidence="1" id="KW-0812">Transmembrane</keyword>
<evidence type="ECO:0000313" key="2">
    <source>
        <dbReference type="EMBL" id="PSR34209.1"/>
    </source>
</evidence>
<dbReference type="SUPFAM" id="SSF103473">
    <property type="entry name" value="MFS general substrate transporter"/>
    <property type="match status" value="1"/>
</dbReference>
<keyword evidence="1" id="KW-0472">Membrane</keyword>